<dbReference type="Gene3D" id="3.40.50.300">
    <property type="entry name" value="P-loop containing nucleotide triphosphate hydrolases"/>
    <property type="match status" value="1"/>
</dbReference>
<organism evidence="2 3">
    <name type="scientific">Venturia inaequalis</name>
    <name type="common">Apple scab fungus</name>
    <dbReference type="NCBI Taxonomy" id="5025"/>
    <lineage>
        <taxon>Eukaryota</taxon>
        <taxon>Fungi</taxon>
        <taxon>Dikarya</taxon>
        <taxon>Ascomycota</taxon>
        <taxon>Pezizomycotina</taxon>
        <taxon>Dothideomycetes</taxon>
        <taxon>Pleosporomycetidae</taxon>
        <taxon>Venturiales</taxon>
        <taxon>Venturiaceae</taxon>
        <taxon>Venturia</taxon>
    </lineage>
</organism>
<evidence type="ECO:0000313" key="3">
    <source>
        <dbReference type="Proteomes" id="UP000447873"/>
    </source>
</evidence>
<feature type="region of interest" description="Disordered" evidence="1">
    <location>
        <begin position="647"/>
        <end position="804"/>
    </location>
</feature>
<feature type="compositionally biased region" description="Basic and acidic residues" evidence="1">
    <location>
        <begin position="721"/>
        <end position="745"/>
    </location>
</feature>
<comment type="caution">
    <text evidence="2">The sequence shown here is derived from an EMBL/GenBank/DDBJ whole genome shotgun (WGS) entry which is preliminary data.</text>
</comment>
<reference evidence="2 3" key="1">
    <citation type="submission" date="2018-12" db="EMBL/GenBank/DDBJ databases">
        <title>Venturia inaequalis Genome Resource.</title>
        <authorList>
            <person name="Lichtner F.J."/>
        </authorList>
    </citation>
    <scope>NUCLEOTIDE SEQUENCE [LARGE SCALE GENOMIC DNA]</scope>
    <source>
        <strain evidence="2 3">120213</strain>
    </source>
</reference>
<evidence type="ECO:0000313" key="2">
    <source>
        <dbReference type="EMBL" id="KAE9963124.1"/>
    </source>
</evidence>
<name>A0A8H3U6J9_VENIN</name>
<accession>A0A8H3U6J9</accession>
<proteinExistence type="predicted"/>
<protein>
    <submittedName>
        <fullName evidence="2">Uncharacterized protein</fullName>
    </submittedName>
</protein>
<sequence>MPNFVFGASKAQMNPVYQKHLDLFDSLGTDLLSSSTNNAREEEIRTAPIFSSHVQGAIANGSVGITTPAQRNSVFPQYGLLGMRLKTIGMHEVTDPIPEPQQNLIYTNTNAPWSAFICGSQGGGKSHTLSCLLENALMSNGPAAVLPNPLAGLVFHYDNFTSHSSSQLCEAAYLCSKGVPVRVLVSPSNVWAMEKIYHNLPGLPKGCPKPQVVPLYISEKQLNVTNMMTLMSVDLNSGHPPLYLEVLLKVLRDMVMESQGKPGLKYSDFKRRLAASGFSDAQSGPLKLRLQLLEAFMEQQPKPGAPAKPKKTDVWQFEKGSLTIVDLSCPFVNANDACALFSICLSLFMEGRSTGGRIVALDEAHKFLTESSEALKFTDQLTSIIAQQRHLATRVVIATQEPTLSPRLLDLCNITIVHRFNSPAWYHTLRKHLAGTSLGEKKNESGLEIFRDIVSLRTGEALVFCPKAMLDTVTKDPDQPLSATTSIRELQSAYFKMQVRKRVTADGGKSIMAVEGSQSQALTCKPEKPKANLSGFGASPAANSLSKEALAASIWASLDPNIAQQSLSKPLLEAAKPVAKPTGLFDSTKIGAAKPFVAPPVPEQWQPRTKIEYSKPVSETEKPVTEKPALFSPLGLGTITLFAVSPIPSPTAEKPQMEAEELKSRGEAEDSKSKVDNWIRDVPEPKANGTPATRVIAPIRTKRIAPKQLTPLTAGVDSSEESLKSESEKETHDSDTSTSDDKAPNEADPEPEPETDAIDTLSRNLANLETTSQTPSPFNLSTQSKGPPVFPALEPLKKGTQPTTLSPFKERQELDANKCIDRYQSITAGSSWYKRLSFEEIRMHEMGMRVVANDAGLSAKELRKAFDAVV</sequence>
<gene>
    <name evidence="2" type="ORF">EG328_011734</name>
</gene>
<dbReference type="InterPro" id="IPR027417">
    <property type="entry name" value="P-loop_NTPase"/>
</dbReference>
<dbReference type="Proteomes" id="UP000447873">
    <property type="component" value="Unassembled WGS sequence"/>
</dbReference>
<evidence type="ECO:0000256" key="1">
    <source>
        <dbReference type="SAM" id="MobiDB-lite"/>
    </source>
</evidence>
<feature type="compositionally biased region" description="Acidic residues" evidence="1">
    <location>
        <begin position="747"/>
        <end position="757"/>
    </location>
</feature>
<feature type="compositionally biased region" description="Polar residues" evidence="1">
    <location>
        <begin position="761"/>
        <end position="785"/>
    </location>
</feature>
<dbReference type="SUPFAM" id="SSF52540">
    <property type="entry name" value="P-loop containing nucleoside triphosphate hydrolases"/>
    <property type="match status" value="1"/>
</dbReference>
<dbReference type="EMBL" id="WNWS01000904">
    <property type="protein sequence ID" value="KAE9963124.1"/>
    <property type="molecule type" value="Genomic_DNA"/>
</dbReference>
<feature type="compositionally biased region" description="Basic and acidic residues" evidence="1">
    <location>
        <begin position="655"/>
        <end position="684"/>
    </location>
</feature>
<dbReference type="AlphaFoldDB" id="A0A8H3U6J9"/>